<evidence type="ECO:0000259" key="2">
    <source>
        <dbReference type="PROSITE" id="PS50240"/>
    </source>
</evidence>
<dbReference type="InterPro" id="IPR043504">
    <property type="entry name" value="Peptidase_S1_PA_chymotrypsin"/>
</dbReference>
<keyword evidence="1" id="KW-0732">Signal</keyword>
<dbReference type="InterPro" id="IPR001254">
    <property type="entry name" value="Trypsin_dom"/>
</dbReference>
<dbReference type="PROSITE" id="PS50240">
    <property type="entry name" value="TRYPSIN_DOM"/>
    <property type="match status" value="1"/>
</dbReference>
<reference evidence="3 4" key="1">
    <citation type="submission" date="2024-06" db="EMBL/GenBank/DDBJ databases">
        <title>A chromosome-level genome assembly of beet webworm, Loxostege sticticalis.</title>
        <authorList>
            <person name="Zhang Y."/>
        </authorList>
    </citation>
    <scope>NUCLEOTIDE SEQUENCE [LARGE SCALE GENOMIC DNA]</scope>
    <source>
        <strain evidence="3">AQ026</strain>
        <tissue evidence="3">Whole body</tissue>
    </source>
</reference>
<proteinExistence type="predicted"/>
<dbReference type="Proteomes" id="UP001549920">
    <property type="component" value="Unassembled WGS sequence"/>
</dbReference>
<dbReference type="PANTHER" id="PTHR24260">
    <property type="match status" value="1"/>
</dbReference>
<comment type="caution">
    <text evidence="3">The sequence shown here is derived from an EMBL/GenBank/DDBJ whole genome shotgun (WGS) entry which is preliminary data.</text>
</comment>
<name>A0ABR3I1V8_LOXSC</name>
<dbReference type="EMBL" id="JBEUOH010000009">
    <property type="protein sequence ID" value="KAL0882800.1"/>
    <property type="molecule type" value="Genomic_DNA"/>
</dbReference>
<protein>
    <recommendedName>
        <fullName evidence="2">Peptidase S1 domain-containing protein</fullName>
    </recommendedName>
</protein>
<dbReference type="InterPro" id="IPR009003">
    <property type="entry name" value="Peptidase_S1_PA"/>
</dbReference>
<keyword evidence="4" id="KW-1185">Reference proteome</keyword>
<dbReference type="SMART" id="SM00020">
    <property type="entry name" value="Tryp_SPc"/>
    <property type="match status" value="1"/>
</dbReference>
<gene>
    <name evidence="3" type="ORF">ABMA27_016346</name>
</gene>
<evidence type="ECO:0000313" key="4">
    <source>
        <dbReference type="Proteomes" id="UP001549920"/>
    </source>
</evidence>
<feature type="domain" description="Peptidase S1" evidence="2">
    <location>
        <begin position="126"/>
        <end position="358"/>
    </location>
</feature>
<sequence>MARTVVLIFLLDTLPEFPLILNQTLQDTSKLPGSLDNTIQECTTNIAYSVLQKANQEIDKNNPNWKLFKAKDDPFKELSKLPPDSVYNEDTVFDNSIPDSDENSIEKTQFHSEQNDIGKQKNFSREVNGNVTKSPPYLVAIFETLSNVTAQTCAGTLLSAHWVVTAASCVGILGEFYKNGTNNIERSRYTIVAGSTNPFVDGSIHNVSQILLHPQTEHKNPSKSSSGSYVTNLAMMKISPGLEVEKIKILENKEDISSATIFGWTPATKETSQDIMVPTSLPVKLTTINKCRPKSSGLASSLALCFNPERMAAMNSTKLGMGGPVLVHSQMLGVVLDDRVPLLVEPLAAHAWIHALINTDAF</sequence>
<dbReference type="InterPro" id="IPR051333">
    <property type="entry name" value="CLIP_Serine_Protease"/>
</dbReference>
<dbReference type="Gene3D" id="2.40.10.10">
    <property type="entry name" value="Trypsin-like serine proteases"/>
    <property type="match status" value="2"/>
</dbReference>
<organism evidence="3 4">
    <name type="scientific">Loxostege sticticalis</name>
    <name type="common">Beet webworm moth</name>
    <dbReference type="NCBI Taxonomy" id="481309"/>
    <lineage>
        <taxon>Eukaryota</taxon>
        <taxon>Metazoa</taxon>
        <taxon>Ecdysozoa</taxon>
        <taxon>Arthropoda</taxon>
        <taxon>Hexapoda</taxon>
        <taxon>Insecta</taxon>
        <taxon>Pterygota</taxon>
        <taxon>Neoptera</taxon>
        <taxon>Endopterygota</taxon>
        <taxon>Lepidoptera</taxon>
        <taxon>Glossata</taxon>
        <taxon>Ditrysia</taxon>
        <taxon>Pyraloidea</taxon>
        <taxon>Crambidae</taxon>
        <taxon>Pyraustinae</taxon>
        <taxon>Loxostege</taxon>
    </lineage>
</organism>
<dbReference type="PANTHER" id="PTHR24260:SF136">
    <property type="entry name" value="GH08193P-RELATED"/>
    <property type="match status" value="1"/>
</dbReference>
<evidence type="ECO:0000313" key="3">
    <source>
        <dbReference type="EMBL" id="KAL0882800.1"/>
    </source>
</evidence>
<evidence type="ECO:0000256" key="1">
    <source>
        <dbReference type="SAM" id="SignalP"/>
    </source>
</evidence>
<accession>A0ABR3I1V8</accession>
<dbReference type="SUPFAM" id="SSF50494">
    <property type="entry name" value="Trypsin-like serine proteases"/>
    <property type="match status" value="1"/>
</dbReference>
<feature type="signal peptide" evidence="1">
    <location>
        <begin position="1"/>
        <end position="15"/>
    </location>
</feature>
<dbReference type="Pfam" id="PF00089">
    <property type="entry name" value="Trypsin"/>
    <property type="match status" value="1"/>
</dbReference>
<feature type="chain" id="PRO_5045280520" description="Peptidase S1 domain-containing protein" evidence="1">
    <location>
        <begin position="16"/>
        <end position="362"/>
    </location>
</feature>